<evidence type="ECO:0000256" key="1">
    <source>
        <dbReference type="SAM" id="MobiDB-lite"/>
    </source>
</evidence>
<sequence>MDLGSGDAISTRDTKSLTGYISNLQPPPQKAKVHDELLFINQHYDRARQGPSRRIIGSHVQRHIHKRKRLNSSLRLSSKSEHSQLEIKLPKSTLPDPISFHKDDSTSTSETDIGIWTASEANFQEHNSICQEPPSHQAEAPGPYDATLLPTKLPRDRHGFRYDPFNSYPIEFRESIPAAIDYFLHYYVPFHKIRPDIFTPDGGMRIVRSYFRYSLQHPLMFETIVTLSRARLALNNFPQGQVDHLTMYHYGQCLGKLRKLVDDGESDLEDATLFAILALICVEYIRNDLVAFQVHLHALRRIVSSRGGVDALGWPKLLRPSIVSLEYFWSDFCQQTDPANSTRPVLEILTPGELIDSIPSGFRLLALQKRLRSDIIVLLSRVRDMHLPTSNEDSHDDDPTTTKWHEVSSPRDDTNIPRMATDSSLLVVQYCQKLLGEVGLSKIERACCIALLMTLLAGSSDEPCWEISTQNIEKYIHELMPISLEEHDEHAANLLAWVCLSTATVVISPRENTPGSPFECEPICWSILEKVVLYFCRSRSLGGTKVIMRRFILTAACEKVLESAWNGKDRPLLS</sequence>
<dbReference type="InterPro" id="IPR021858">
    <property type="entry name" value="Fun_TF"/>
</dbReference>
<gene>
    <name evidence="2" type="ORF">LTR84_007775</name>
</gene>
<dbReference type="EMBL" id="JAVRRD010000003">
    <property type="protein sequence ID" value="KAK5061233.1"/>
    <property type="molecule type" value="Genomic_DNA"/>
</dbReference>
<reference evidence="2 3" key="1">
    <citation type="submission" date="2023-08" db="EMBL/GenBank/DDBJ databases">
        <title>Black Yeasts Isolated from many extreme environments.</title>
        <authorList>
            <person name="Coleine C."/>
            <person name="Stajich J.E."/>
            <person name="Selbmann L."/>
        </authorList>
    </citation>
    <scope>NUCLEOTIDE SEQUENCE [LARGE SCALE GENOMIC DNA]</scope>
    <source>
        <strain evidence="2 3">CCFEE 5792</strain>
    </source>
</reference>
<dbReference type="AlphaFoldDB" id="A0AAV9NL14"/>
<evidence type="ECO:0000313" key="3">
    <source>
        <dbReference type="Proteomes" id="UP001358417"/>
    </source>
</evidence>
<dbReference type="GeneID" id="89975940"/>
<name>A0AAV9NL14_9EURO</name>
<comment type="caution">
    <text evidence="2">The sequence shown here is derived from an EMBL/GenBank/DDBJ whole genome shotgun (WGS) entry which is preliminary data.</text>
</comment>
<dbReference type="Pfam" id="PF11951">
    <property type="entry name" value="Fungal_trans_2"/>
    <property type="match status" value="1"/>
</dbReference>
<evidence type="ECO:0008006" key="4">
    <source>
        <dbReference type="Google" id="ProtNLM"/>
    </source>
</evidence>
<feature type="region of interest" description="Disordered" evidence="1">
    <location>
        <begin position="388"/>
        <end position="415"/>
    </location>
</feature>
<dbReference type="PANTHER" id="PTHR37540:SF5">
    <property type="entry name" value="TRANSCRIPTION FACTOR DOMAIN-CONTAINING PROTEIN"/>
    <property type="match status" value="1"/>
</dbReference>
<dbReference type="RefSeq" id="XP_064710330.1">
    <property type="nucleotide sequence ID" value="XM_064851327.1"/>
</dbReference>
<dbReference type="Proteomes" id="UP001358417">
    <property type="component" value="Unassembled WGS sequence"/>
</dbReference>
<accession>A0AAV9NL14</accession>
<feature type="compositionally biased region" description="Basic and acidic residues" evidence="1">
    <location>
        <begin position="397"/>
        <end position="415"/>
    </location>
</feature>
<protein>
    <recommendedName>
        <fullName evidence="4">Transcription factor domain-containing protein</fullName>
    </recommendedName>
</protein>
<evidence type="ECO:0000313" key="2">
    <source>
        <dbReference type="EMBL" id="KAK5061233.1"/>
    </source>
</evidence>
<organism evidence="2 3">
    <name type="scientific">Exophiala bonariae</name>
    <dbReference type="NCBI Taxonomy" id="1690606"/>
    <lineage>
        <taxon>Eukaryota</taxon>
        <taxon>Fungi</taxon>
        <taxon>Dikarya</taxon>
        <taxon>Ascomycota</taxon>
        <taxon>Pezizomycotina</taxon>
        <taxon>Eurotiomycetes</taxon>
        <taxon>Chaetothyriomycetidae</taxon>
        <taxon>Chaetothyriales</taxon>
        <taxon>Herpotrichiellaceae</taxon>
        <taxon>Exophiala</taxon>
    </lineage>
</organism>
<keyword evidence="3" id="KW-1185">Reference proteome</keyword>
<dbReference type="PANTHER" id="PTHR37540">
    <property type="entry name" value="TRANSCRIPTION FACTOR (ACR-2), PUTATIVE-RELATED-RELATED"/>
    <property type="match status" value="1"/>
</dbReference>
<proteinExistence type="predicted"/>